<evidence type="ECO:0000256" key="2">
    <source>
        <dbReference type="ARBA" id="ARBA00006375"/>
    </source>
</evidence>
<accession>A0A1S7UP12</accession>
<dbReference type="GO" id="GO:0022857">
    <property type="term" value="F:transmembrane transporter activity"/>
    <property type="evidence" value="ECO:0007669"/>
    <property type="project" value="TreeGrafter"/>
</dbReference>
<dbReference type="SUPFAM" id="SSF103506">
    <property type="entry name" value="Mitochondrial carrier"/>
    <property type="match status" value="1"/>
</dbReference>
<dbReference type="InterPro" id="IPR018108">
    <property type="entry name" value="MCP_transmembrane"/>
</dbReference>
<protein>
    <submittedName>
        <fullName evidence="13">Putative mitochondrial carrier protein</fullName>
    </submittedName>
</protein>
<evidence type="ECO:0000256" key="9">
    <source>
        <dbReference type="ARBA" id="ARBA00023136"/>
    </source>
</evidence>
<dbReference type="AlphaFoldDB" id="A0A1S7UP12"/>
<evidence type="ECO:0000256" key="10">
    <source>
        <dbReference type="PROSITE-ProRule" id="PRU00282"/>
    </source>
</evidence>
<keyword evidence="3 11" id="KW-0813">Transport</keyword>
<dbReference type="GO" id="GO:0031966">
    <property type="term" value="C:mitochondrial membrane"/>
    <property type="evidence" value="ECO:0007669"/>
    <property type="project" value="UniProtKB-SubCell"/>
</dbReference>
<evidence type="ECO:0000256" key="4">
    <source>
        <dbReference type="ARBA" id="ARBA00022692"/>
    </source>
</evidence>
<feature type="repeat" description="Solcar" evidence="10">
    <location>
        <begin position="263"/>
        <end position="363"/>
    </location>
</feature>
<comment type="similarity">
    <text evidence="2 11">Belongs to the mitochondrial carrier (TC 2.A.29) family.</text>
</comment>
<organism evidence="13">
    <name type="scientific">Rosellinia necatrix</name>
    <name type="common">White root-rot fungus</name>
    <dbReference type="NCBI Taxonomy" id="77044"/>
    <lineage>
        <taxon>Eukaryota</taxon>
        <taxon>Fungi</taxon>
        <taxon>Dikarya</taxon>
        <taxon>Ascomycota</taxon>
        <taxon>Pezizomycotina</taxon>
        <taxon>Sordariomycetes</taxon>
        <taxon>Xylariomycetidae</taxon>
        <taxon>Xylariales</taxon>
        <taxon>Xylariaceae</taxon>
        <taxon>Rosellinia</taxon>
    </lineage>
</organism>
<evidence type="ECO:0000313" key="14">
    <source>
        <dbReference type="Proteomes" id="UP000054516"/>
    </source>
</evidence>
<dbReference type="PANTHER" id="PTHR45624:SF10">
    <property type="entry name" value="SLC (SOLUTE CARRIER) HOMOLOG"/>
    <property type="match status" value="1"/>
</dbReference>
<evidence type="ECO:0000256" key="7">
    <source>
        <dbReference type="ARBA" id="ARBA00022989"/>
    </source>
</evidence>
<evidence type="ECO:0000256" key="5">
    <source>
        <dbReference type="ARBA" id="ARBA00022737"/>
    </source>
</evidence>
<dbReference type="Proteomes" id="UP000054516">
    <property type="component" value="Unassembled WGS sequence"/>
</dbReference>
<gene>
    <name evidence="13" type="ORF">SAMD00023353_2201260</name>
</gene>
<keyword evidence="9 10" id="KW-0472">Membrane</keyword>
<dbReference type="OMA" id="WVTATPF"/>
<name>A0A1S7UP12_ROSNE</name>
<keyword evidence="7" id="KW-1133">Transmembrane helix</keyword>
<feature type="region of interest" description="Disordered" evidence="12">
    <location>
        <begin position="33"/>
        <end position="59"/>
    </location>
</feature>
<dbReference type="PANTHER" id="PTHR45624">
    <property type="entry name" value="MITOCHONDRIAL BASIC AMINO ACIDS TRANSPORTER-RELATED"/>
    <property type="match status" value="1"/>
</dbReference>
<comment type="subcellular location">
    <subcellularLocation>
        <location evidence="1">Mitochondrion membrane</location>
        <topology evidence="1">Multi-pass membrane protein</topology>
    </subcellularLocation>
</comment>
<evidence type="ECO:0000256" key="11">
    <source>
        <dbReference type="RuleBase" id="RU000488"/>
    </source>
</evidence>
<evidence type="ECO:0000256" key="6">
    <source>
        <dbReference type="ARBA" id="ARBA00022792"/>
    </source>
</evidence>
<reference evidence="13" key="1">
    <citation type="submission" date="2016-03" db="EMBL/GenBank/DDBJ databases">
        <title>Draft genome sequence of Rosellinia necatrix.</title>
        <authorList>
            <person name="Kanematsu S."/>
        </authorList>
    </citation>
    <scope>NUCLEOTIDE SEQUENCE [LARGE SCALE GENOMIC DNA]</scope>
    <source>
        <strain evidence="13">W97</strain>
    </source>
</reference>
<evidence type="ECO:0000256" key="12">
    <source>
        <dbReference type="SAM" id="MobiDB-lite"/>
    </source>
</evidence>
<sequence>MSADFWAGYVSGVAAILIGNPMDRIKVRLQAYSPPQQPLPTPPTLSSCPQPSLSSPTLPPSAPALAIPLSPTSLSSLVTRYLQSTAPLVAGTAAPILGYGALNALLFVSYNRTEDALNRAFLIPTSLDVTPDVINNTRGSNLWTTWLAGAAGGLATWPISTPTELIKCRAQLASLPGSSPTGPSSSFCIARSVLRTEGVRGLYHGGVVTALRDAIGYGFYFWAYELSGRVMTSLLRHEPRRGPSSLDIDGVRGNGNAMGLFTQETAKVLLCGGIAGVATWASIFPLDVIKTRVQAQAYPSDPAATPLLASGAPPRRRGTVRIAREAYAEGGAGVFFRGLLVCSVRAFLVNAVQWFCYEWIMLELGRHSQDREKQSHS</sequence>
<dbReference type="EMBL" id="DF977467">
    <property type="protein sequence ID" value="GAP85187.1"/>
    <property type="molecule type" value="Genomic_DNA"/>
</dbReference>
<keyword evidence="6" id="KW-0999">Mitochondrion inner membrane</keyword>
<evidence type="ECO:0000313" key="13">
    <source>
        <dbReference type="EMBL" id="GAP85187.1"/>
    </source>
</evidence>
<dbReference type="InterPro" id="IPR050567">
    <property type="entry name" value="Mitochondrial_Carrier"/>
</dbReference>
<dbReference type="Gene3D" id="1.50.40.10">
    <property type="entry name" value="Mitochondrial carrier domain"/>
    <property type="match status" value="2"/>
</dbReference>
<dbReference type="Pfam" id="PF00153">
    <property type="entry name" value="Mito_carr"/>
    <property type="match status" value="3"/>
</dbReference>
<evidence type="ECO:0000256" key="3">
    <source>
        <dbReference type="ARBA" id="ARBA00022448"/>
    </source>
</evidence>
<evidence type="ECO:0000256" key="1">
    <source>
        <dbReference type="ARBA" id="ARBA00004225"/>
    </source>
</evidence>
<keyword evidence="5" id="KW-0677">Repeat</keyword>
<keyword evidence="8" id="KW-0496">Mitochondrion</keyword>
<keyword evidence="14" id="KW-1185">Reference proteome</keyword>
<dbReference type="OrthoDB" id="193856at2759"/>
<dbReference type="InterPro" id="IPR023395">
    <property type="entry name" value="MCP_dom_sf"/>
</dbReference>
<feature type="compositionally biased region" description="Low complexity" evidence="12">
    <location>
        <begin position="44"/>
        <end position="56"/>
    </location>
</feature>
<feature type="repeat" description="Solcar" evidence="10">
    <location>
        <begin position="140"/>
        <end position="230"/>
    </location>
</feature>
<keyword evidence="4 10" id="KW-0812">Transmembrane</keyword>
<proteinExistence type="inferred from homology"/>
<dbReference type="PROSITE" id="PS50920">
    <property type="entry name" value="SOLCAR"/>
    <property type="match status" value="2"/>
</dbReference>
<evidence type="ECO:0000256" key="8">
    <source>
        <dbReference type="ARBA" id="ARBA00023128"/>
    </source>
</evidence>